<feature type="transmembrane region" description="Helical" evidence="1">
    <location>
        <begin position="81"/>
        <end position="100"/>
    </location>
</feature>
<name>A0A7Y7XB83_9PSED</name>
<feature type="transmembrane region" description="Helical" evidence="1">
    <location>
        <begin position="50"/>
        <end position="69"/>
    </location>
</feature>
<feature type="transmembrane region" description="Helical" evidence="1">
    <location>
        <begin position="136"/>
        <end position="162"/>
    </location>
</feature>
<dbReference type="AlphaFoldDB" id="A0A7Y7XB83"/>
<keyword evidence="1" id="KW-0472">Membrane</keyword>
<feature type="transmembrane region" description="Helical" evidence="1">
    <location>
        <begin position="174"/>
        <end position="198"/>
    </location>
</feature>
<gene>
    <name evidence="2" type="ORF">HX882_06635</name>
</gene>
<evidence type="ECO:0000313" key="3">
    <source>
        <dbReference type="Proteomes" id="UP000539985"/>
    </source>
</evidence>
<accession>A0A7Y7XB83</accession>
<keyword evidence="1" id="KW-1133">Transmembrane helix</keyword>
<organism evidence="2 3">
    <name type="scientific">Pseudomonas gingeri</name>
    <dbReference type="NCBI Taxonomy" id="117681"/>
    <lineage>
        <taxon>Bacteria</taxon>
        <taxon>Pseudomonadati</taxon>
        <taxon>Pseudomonadota</taxon>
        <taxon>Gammaproteobacteria</taxon>
        <taxon>Pseudomonadales</taxon>
        <taxon>Pseudomonadaceae</taxon>
        <taxon>Pseudomonas</taxon>
    </lineage>
</organism>
<reference evidence="2 3" key="1">
    <citation type="submission" date="2020-04" db="EMBL/GenBank/DDBJ databases">
        <title>Molecular characterization of pseudomonads from Agaricus bisporus reveal novel blotch 2 pathogens in Western Europe.</title>
        <authorList>
            <person name="Taparia T."/>
            <person name="Krijger M."/>
            <person name="Haynes E."/>
            <person name="Elpinstone J.G."/>
            <person name="Noble R."/>
            <person name="Van Der Wolf J."/>
        </authorList>
    </citation>
    <scope>NUCLEOTIDE SEQUENCE [LARGE SCALE GENOMIC DNA]</scope>
    <source>
        <strain evidence="2 3">H7001</strain>
    </source>
</reference>
<dbReference type="RefSeq" id="WP_177100733.1">
    <property type="nucleotide sequence ID" value="NZ_JACAQB010000004.1"/>
</dbReference>
<keyword evidence="1" id="KW-0812">Transmembrane</keyword>
<sequence>MDLPINPAPEMDRPIKPIPWFRTGPFVLISYATITIYTLLGVFSPHYRSVVDVFITPIVDGLGWVFLNIRTSPMSGALDPIYYRNLMGLCVLFSALYNIASALYMIEVKKIAGASCEEMHRNIMVMQGVGVGKGWVLLHLGVYFIVGGIAAFTTFIFLNSMFGWLEFLPSRYDVLFILIVCLALILPSSICVAMWSIVGQLVFFDIRKIFEFIQKSRRRMKRLPK</sequence>
<feature type="transmembrane region" description="Helical" evidence="1">
    <location>
        <begin position="20"/>
        <end position="43"/>
    </location>
</feature>
<evidence type="ECO:0000313" key="2">
    <source>
        <dbReference type="EMBL" id="NWB95562.1"/>
    </source>
</evidence>
<dbReference type="Proteomes" id="UP000539985">
    <property type="component" value="Unassembled WGS sequence"/>
</dbReference>
<comment type="caution">
    <text evidence="2">The sequence shown here is derived from an EMBL/GenBank/DDBJ whole genome shotgun (WGS) entry which is preliminary data.</text>
</comment>
<protein>
    <submittedName>
        <fullName evidence="2">Uncharacterized protein</fullName>
    </submittedName>
</protein>
<dbReference type="EMBL" id="JACAQB010000004">
    <property type="protein sequence ID" value="NWB95562.1"/>
    <property type="molecule type" value="Genomic_DNA"/>
</dbReference>
<evidence type="ECO:0000256" key="1">
    <source>
        <dbReference type="SAM" id="Phobius"/>
    </source>
</evidence>
<proteinExistence type="predicted"/>